<proteinExistence type="predicted"/>
<dbReference type="Proteomes" id="UP001177212">
    <property type="component" value="Unassembled WGS sequence"/>
</dbReference>
<dbReference type="RefSeq" id="WP_305398994.1">
    <property type="nucleotide sequence ID" value="NZ_JAUYVT010000003.1"/>
</dbReference>
<evidence type="ECO:0008006" key="3">
    <source>
        <dbReference type="Google" id="ProtNLM"/>
    </source>
</evidence>
<reference evidence="1" key="1">
    <citation type="submission" date="2023-07" db="EMBL/GenBank/DDBJ databases">
        <title>Genome content predicts the carbon catabolic preferences of heterotrophic bacteria.</title>
        <authorList>
            <person name="Gralka M."/>
        </authorList>
    </citation>
    <scope>NUCLEOTIDE SEQUENCE</scope>
    <source>
        <strain evidence="1">4G09</strain>
    </source>
</reference>
<evidence type="ECO:0000313" key="1">
    <source>
        <dbReference type="EMBL" id="MDP2564207.1"/>
    </source>
</evidence>
<organism evidence="1 2">
    <name type="scientific">Pseudoalteromonas marina</name>
    <dbReference type="NCBI Taxonomy" id="267375"/>
    <lineage>
        <taxon>Bacteria</taxon>
        <taxon>Pseudomonadati</taxon>
        <taxon>Pseudomonadota</taxon>
        <taxon>Gammaproteobacteria</taxon>
        <taxon>Alteromonadales</taxon>
        <taxon>Pseudoalteromonadaceae</taxon>
        <taxon>Pseudoalteromonas</taxon>
    </lineage>
</organism>
<sequence>MKLLLTLLISVYLSGCTVAGVLIDGHAQNNEKLNQNMNSKARSDPYKDPFKAIPKDREGFSFTKLGLKIDSALINFVSLENNQQRQVCRKVSKSLKECVELNKPELHTNEATQLKTDYEIISVGQ</sequence>
<accession>A0ABT9FBQ5</accession>
<keyword evidence="2" id="KW-1185">Reference proteome</keyword>
<dbReference type="EMBL" id="JAUYVT010000003">
    <property type="protein sequence ID" value="MDP2564207.1"/>
    <property type="molecule type" value="Genomic_DNA"/>
</dbReference>
<gene>
    <name evidence="1" type="ORF">Q8W34_06150</name>
</gene>
<protein>
    <recommendedName>
        <fullName evidence="3">Lipoprotein</fullName>
    </recommendedName>
</protein>
<name>A0ABT9FBQ5_9GAMM</name>
<comment type="caution">
    <text evidence="1">The sequence shown here is derived from an EMBL/GenBank/DDBJ whole genome shotgun (WGS) entry which is preliminary data.</text>
</comment>
<evidence type="ECO:0000313" key="2">
    <source>
        <dbReference type="Proteomes" id="UP001177212"/>
    </source>
</evidence>